<dbReference type="Proteomes" id="UP000034607">
    <property type="component" value="Unassembled WGS sequence"/>
</dbReference>
<dbReference type="EMBL" id="LCNM01000021">
    <property type="protein sequence ID" value="KKU55391.1"/>
    <property type="molecule type" value="Genomic_DNA"/>
</dbReference>
<dbReference type="GO" id="GO:0004523">
    <property type="term" value="F:RNA-DNA hybrid ribonuclease activity"/>
    <property type="evidence" value="ECO:0007669"/>
    <property type="project" value="InterPro"/>
</dbReference>
<dbReference type="InterPro" id="IPR036397">
    <property type="entry name" value="RNaseH_sf"/>
</dbReference>
<dbReference type="InterPro" id="IPR012337">
    <property type="entry name" value="RNaseH-like_sf"/>
</dbReference>
<dbReference type="PANTHER" id="PTHR46387">
    <property type="entry name" value="POLYNUCLEOTIDYL TRANSFERASE, RIBONUCLEASE H-LIKE SUPERFAMILY PROTEIN"/>
    <property type="match status" value="1"/>
</dbReference>
<evidence type="ECO:0000313" key="3">
    <source>
        <dbReference type="Proteomes" id="UP000034607"/>
    </source>
</evidence>
<dbReference type="Gene3D" id="3.30.420.10">
    <property type="entry name" value="Ribonuclease H-like superfamily/Ribonuclease H"/>
    <property type="match status" value="1"/>
</dbReference>
<accession>A0A0G1RE19</accession>
<dbReference type="PROSITE" id="PS50879">
    <property type="entry name" value="RNASE_H_1"/>
    <property type="match status" value="1"/>
</dbReference>
<proteinExistence type="predicted"/>
<gene>
    <name evidence="2" type="ORF">UX78_C0021G0003</name>
</gene>
<protein>
    <submittedName>
        <fullName evidence="2">Ribonuclease H</fullName>
    </submittedName>
</protein>
<evidence type="ECO:0000313" key="2">
    <source>
        <dbReference type="EMBL" id="KKU55391.1"/>
    </source>
</evidence>
<feature type="domain" description="RNase H type-1" evidence="1">
    <location>
        <begin position="6"/>
        <end position="153"/>
    </location>
</feature>
<dbReference type="AlphaFoldDB" id="A0A0G1RE19"/>
<name>A0A0G1RE19_9BACT</name>
<reference evidence="2 3" key="1">
    <citation type="journal article" date="2015" name="Nature">
        <title>rRNA introns, odd ribosomes, and small enigmatic genomes across a large radiation of phyla.</title>
        <authorList>
            <person name="Brown C.T."/>
            <person name="Hug L.A."/>
            <person name="Thomas B.C."/>
            <person name="Sharon I."/>
            <person name="Castelle C.J."/>
            <person name="Singh A."/>
            <person name="Wilkins M.J."/>
            <person name="Williams K.H."/>
            <person name="Banfield J.F."/>
        </authorList>
    </citation>
    <scope>NUCLEOTIDE SEQUENCE [LARGE SCALE GENOMIC DNA]</scope>
</reference>
<dbReference type="PANTHER" id="PTHR46387:SF2">
    <property type="entry name" value="RIBONUCLEASE HI"/>
    <property type="match status" value="1"/>
</dbReference>
<dbReference type="CDD" id="cd09279">
    <property type="entry name" value="RNase_HI_like"/>
    <property type="match status" value="1"/>
</dbReference>
<comment type="caution">
    <text evidence="2">The sequence shown here is derived from an EMBL/GenBank/DDBJ whole genome shotgun (WGS) entry which is preliminary data.</text>
</comment>
<dbReference type="SUPFAM" id="SSF53098">
    <property type="entry name" value="Ribonuclease H-like"/>
    <property type="match status" value="1"/>
</dbReference>
<dbReference type="InterPro" id="IPR002156">
    <property type="entry name" value="RNaseH_domain"/>
</dbReference>
<dbReference type="GO" id="GO:0003676">
    <property type="term" value="F:nucleic acid binding"/>
    <property type="evidence" value="ECO:0007669"/>
    <property type="project" value="InterPro"/>
</dbReference>
<sequence>MNNEPITKKLDIYCDGGARGNPGPGASAFVAVNSFSQIIFKKGHYLSLSTNNQAEYQAVIEALQWLIQKVSTKKVEPLTINFNLDSQLVVNQLKGLFKVKEPILRKNYLIAKELEKKLNLAMNEETLTINYQYIPRSQNFLADALVNQTLDSF</sequence>
<dbReference type="Pfam" id="PF00075">
    <property type="entry name" value="RNase_H"/>
    <property type="match status" value="1"/>
</dbReference>
<evidence type="ECO:0000259" key="1">
    <source>
        <dbReference type="PROSITE" id="PS50879"/>
    </source>
</evidence>
<organism evidence="2 3">
    <name type="scientific">Candidatus Amesbacteria bacterium GW2011_GWA2_47_11</name>
    <dbReference type="NCBI Taxonomy" id="1618357"/>
    <lineage>
        <taxon>Bacteria</taxon>
        <taxon>Candidatus Amesiibacteriota</taxon>
    </lineage>
</organism>